<reference evidence="1 2" key="1">
    <citation type="submission" date="2022-12" db="EMBL/GenBank/DDBJ databases">
        <authorList>
            <person name="Muema E."/>
        </authorList>
    </citation>
    <scope>NUCLEOTIDE SEQUENCE [LARGE SCALE GENOMIC DNA]</scope>
    <source>
        <strain evidence="2">1326</strain>
    </source>
</reference>
<dbReference type="RefSeq" id="WP_337109036.1">
    <property type="nucleotide sequence ID" value="NZ_JAPYKS010000034.1"/>
</dbReference>
<comment type="caution">
    <text evidence="1">The sequence shown here is derived from an EMBL/GenBank/DDBJ whole genome shotgun (WGS) entry which is preliminary data.</text>
</comment>
<evidence type="ECO:0000313" key="2">
    <source>
        <dbReference type="Proteomes" id="UP001387293"/>
    </source>
</evidence>
<dbReference type="Proteomes" id="UP001387293">
    <property type="component" value="Unassembled WGS sequence"/>
</dbReference>
<gene>
    <name evidence="1" type="ORF">O7A60_28470</name>
</gene>
<name>A0ABU8L6P1_9HYPH</name>
<sequence length="73" mass="7883">MSIRIVAPVLTAEQVVVELLKRADRGDIVSVKAAMDQAREAAPHLLETDEELTEAIVTVATALGLLVAFDLRE</sequence>
<proteinExistence type="predicted"/>
<dbReference type="EMBL" id="JAPYKS010000034">
    <property type="protein sequence ID" value="MEI9412654.1"/>
    <property type="molecule type" value="Genomic_DNA"/>
</dbReference>
<evidence type="ECO:0000313" key="1">
    <source>
        <dbReference type="EMBL" id="MEI9412654.1"/>
    </source>
</evidence>
<keyword evidence="2" id="KW-1185">Reference proteome</keyword>
<accession>A0ABU8L6P1</accession>
<organism evidence="1 2">
    <name type="scientific">Mesorhizobium salmacidum</name>
    <dbReference type="NCBI Taxonomy" id="3015171"/>
    <lineage>
        <taxon>Bacteria</taxon>
        <taxon>Pseudomonadati</taxon>
        <taxon>Pseudomonadota</taxon>
        <taxon>Alphaproteobacteria</taxon>
        <taxon>Hyphomicrobiales</taxon>
        <taxon>Phyllobacteriaceae</taxon>
        <taxon>Mesorhizobium</taxon>
    </lineage>
</organism>
<protein>
    <submittedName>
        <fullName evidence="1">Uncharacterized protein</fullName>
    </submittedName>
</protein>